<keyword evidence="3" id="KW-1185">Reference proteome</keyword>
<organism evidence="2 3">
    <name type="scientific">Arachis hypogaea</name>
    <name type="common">Peanut</name>
    <dbReference type="NCBI Taxonomy" id="3818"/>
    <lineage>
        <taxon>Eukaryota</taxon>
        <taxon>Viridiplantae</taxon>
        <taxon>Streptophyta</taxon>
        <taxon>Embryophyta</taxon>
        <taxon>Tracheophyta</taxon>
        <taxon>Spermatophyta</taxon>
        <taxon>Magnoliopsida</taxon>
        <taxon>eudicotyledons</taxon>
        <taxon>Gunneridae</taxon>
        <taxon>Pentapetalae</taxon>
        <taxon>rosids</taxon>
        <taxon>fabids</taxon>
        <taxon>Fabales</taxon>
        <taxon>Fabaceae</taxon>
        <taxon>Papilionoideae</taxon>
        <taxon>50 kb inversion clade</taxon>
        <taxon>dalbergioids sensu lato</taxon>
        <taxon>Dalbergieae</taxon>
        <taxon>Pterocarpus clade</taxon>
        <taxon>Arachis</taxon>
    </lineage>
</organism>
<dbReference type="SUPFAM" id="SSF57756">
    <property type="entry name" value="Retrovirus zinc finger-like domains"/>
    <property type="match status" value="1"/>
</dbReference>
<accession>A0A444ZG69</accession>
<feature type="region of interest" description="Disordered" evidence="1">
    <location>
        <begin position="32"/>
        <end position="61"/>
    </location>
</feature>
<dbReference type="EMBL" id="SDMP01000014">
    <property type="protein sequence ID" value="RYR13197.1"/>
    <property type="molecule type" value="Genomic_DNA"/>
</dbReference>
<protein>
    <recommendedName>
        <fullName evidence="4">CCHC-type domain-containing protein</fullName>
    </recommendedName>
</protein>
<dbReference type="Proteomes" id="UP000289738">
    <property type="component" value="Chromosome B04"/>
</dbReference>
<dbReference type="InterPro" id="IPR036875">
    <property type="entry name" value="Znf_CCHC_sf"/>
</dbReference>
<comment type="caution">
    <text evidence="2">The sequence shown here is derived from an EMBL/GenBank/DDBJ whole genome shotgun (WGS) entry which is preliminary data.</text>
</comment>
<name>A0A444ZG69_ARAHY</name>
<evidence type="ECO:0000313" key="2">
    <source>
        <dbReference type="EMBL" id="RYR13197.1"/>
    </source>
</evidence>
<dbReference type="GO" id="GO:0008270">
    <property type="term" value="F:zinc ion binding"/>
    <property type="evidence" value="ECO:0007669"/>
    <property type="project" value="InterPro"/>
</dbReference>
<dbReference type="Gene3D" id="4.10.60.10">
    <property type="entry name" value="Zinc finger, CCHC-type"/>
    <property type="match status" value="1"/>
</dbReference>
<dbReference type="AlphaFoldDB" id="A0A444ZG69"/>
<evidence type="ECO:0008006" key="4">
    <source>
        <dbReference type="Google" id="ProtNLM"/>
    </source>
</evidence>
<sequence length="120" mass="13716">MNVVAPLEIRIFSDLVNKARIIEEYAQTVASSRDTRGGNINRERDDYLGPREQNFKRNGEGKRSRAYSFDMKCQECGNYHPNKPCRLGMKLYYKCGTSGHLVGDCPHRGTQEASRSQQQD</sequence>
<gene>
    <name evidence="2" type="ORF">Ahy_B04g070311</name>
</gene>
<feature type="compositionally biased region" description="Basic and acidic residues" evidence="1">
    <location>
        <begin position="33"/>
        <end position="61"/>
    </location>
</feature>
<proteinExistence type="predicted"/>
<dbReference type="GO" id="GO:0003676">
    <property type="term" value="F:nucleic acid binding"/>
    <property type="evidence" value="ECO:0007669"/>
    <property type="project" value="InterPro"/>
</dbReference>
<reference evidence="2 3" key="1">
    <citation type="submission" date="2019-01" db="EMBL/GenBank/DDBJ databases">
        <title>Sequencing of cultivated peanut Arachis hypogaea provides insights into genome evolution and oil improvement.</title>
        <authorList>
            <person name="Chen X."/>
        </authorList>
    </citation>
    <scope>NUCLEOTIDE SEQUENCE [LARGE SCALE GENOMIC DNA]</scope>
    <source>
        <strain evidence="3">cv. Fuhuasheng</strain>
        <tissue evidence="2">Leaves</tissue>
    </source>
</reference>
<evidence type="ECO:0000313" key="3">
    <source>
        <dbReference type="Proteomes" id="UP000289738"/>
    </source>
</evidence>
<evidence type="ECO:0000256" key="1">
    <source>
        <dbReference type="SAM" id="MobiDB-lite"/>
    </source>
</evidence>